<keyword evidence="2" id="KW-0805">Transcription regulation</keyword>
<dbReference type="SUPFAM" id="SSF46785">
    <property type="entry name" value="Winged helix' DNA-binding domain"/>
    <property type="match status" value="1"/>
</dbReference>
<dbReference type="SUPFAM" id="SSF53850">
    <property type="entry name" value="Periplasmic binding protein-like II"/>
    <property type="match status" value="1"/>
</dbReference>
<evidence type="ECO:0000256" key="4">
    <source>
        <dbReference type="ARBA" id="ARBA00023163"/>
    </source>
</evidence>
<evidence type="ECO:0000256" key="2">
    <source>
        <dbReference type="ARBA" id="ARBA00023015"/>
    </source>
</evidence>
<comment type="caution">
    <text evidence="7">The sequence shown here is derived from an EMBL/GenBank/DDBJ whole genome shotgun (WGS) entry which is preliminary data.</text>
</comment>
<dbReference type="PANTHER" id="PTHR30126:SF98">
    <property type="entry name" value="HTH-TYPE TRANSCRIPTIONAL ACTIVATOR BAUR"/>
    <property type="match status" value="1"/>
</dbReference>
<evidence type="ECO:0000256" key="1">
    <source>
        <dbReference type="ARBA" id="ARBA00009437"/>
    </source>
</evidence>
<keyword evidence="3" id="KW-0238">DNA-binding</keyword>
<protein>
    <submittedName>
        <fullName evidence="7">LysR family transcriptional regulator</fullName>
    </submittedName>
</protein>
<dbReference type="PROSITE" id="PS50931">
    <property type="entry name" value="HTH_LYSR"/>
    <property type="match status" value="1"/>
</dbReference>
<dbReference type="PRINTS" id="PR00039">
    <property type="entry name" value="HTHLYSR"/>
</dbReference>
<dbReference type="Pfam" id="PF00126">
    <property type="entry name" value="HTH_1"/>
    <property type="match status" value="1"/>
</dbReference>
<dbReference type="RefSeq" id="WP_246600869.1">
    <property type="nucleotide sequence ID" value="NZ_JAHTBN010000015.1"/>
</dbReference>
<dbReference type="InterPro" id="IPR005119">
    <property type="entry name" value="LysR_subst-bd"/>
</dbReference>
<reference evidence="8" key="1">
    <citation type="journal article" date="2019" name="Int. J. Syst. Evol. Microbiol.">
        <title>The Global Catalogue of Microorganisms (GCM) 10K type strain sequencing project: providing services to taxonomists for standard genome sequencing and annotation.</title>
        <authorList>
            <consortium name="The Broad Institute Genomics Platform"/>
            <consortium name="The Broad Institute Genome Sequencing Center for Infectious Disease"/>
            <person name="Wu L."/>
            <person name="Ma J."/>
        </authorList>
    </citation>
    <scope>NUCLEOTIDE SEQUENCE [LARGE SCALE GENOMIC DNA]</scope>
    <source>
        <strain evidence="8">LMG 24813</strain>
    </source>
</reference>
<feature type="region of interest" description="Disordered" evidence="5">
    <location>
        <begin position="305"/>
        <end position="326"/>
    </location>
</feature>
<proteinExistence type="inferred from homology"/>
<dbReference type="Pfam" id="PF03466">
    <property type="entry name" value="LysR_substrate"/>
    <property type="match status" value="1"/>
</dbReference>
<name>A0ABV8P5P7_9BURK</name>
<evidence type="ECO:0000313" key="8">
    <source>
        <dbReference type="Proteomes" id="UP001595848"/>
    </source>
</evidence>
<dbReference type="Gene3D" id="3.40.190.290">
    <property type="match status" value="1"/>
</dbReference>
<keyword evidence="4" id="KW-0804">Transcription</keyword>
<dbReference type="Proteomes" id="UP001595848">
    <property type="component" value="Unassembled WGS sequence"/>
</dbReference>
<organism evidence="7 8">
    <name type="scientific">Candidimonas humi</name>
    <dbReference type="NCBI Taxonomy" id="683355"/>
    <lineage>
        <taxon>Bacteria</taxon>
        <taxon>Pseudomonadati</taxon>
        <taxon>Pseudomonadota</taxon>
        <taxon>Betaproteobacteria</taxon>
        <taxon>Burkholderiales</taxon>
        <taxon>Alcaligenaceae</taxon>
        <taxon>Candidimonas</taxon>
    </lineage>
</organism>
<sequence length="326" mass="36505">MLSLRALRHFSVLVEERNYSRAALRLHLTQSALSRSIQSLEDELGLQLLDRTATGMEPTQTGRMVLDYAHRILGEEQALRRESELIRGHDSGRVAFGVGVFPAAGLLSPLLTRVACEYPGLSVHVEIESWQRLFDKLRRDRLDFVVAVTHSLPPSSEFRARPLPPQHGGLFVRRGHPLLQARKRELRSLLGQYRLAATDLPARAREHLARMYRVLSPEQLPIGLECDSVATLRDVTLHSDVVLFSTYEAIRHEIEAGLLAALPVEYSTFGALTYSIIHHERRSLSPAAEKLIELIQELLPQGGAAAHKSAQARRRSPATRRARSPA</sequence>
<dbReference type="InterPro" id="IPR036388">
    <property type="entry name" value="WH-like_DNA-bd_sf"/>
</dbReference>
<evidence type="ECO:0000256" key="5">
    <source>
        <dbReference type="SAM" id="MobiDB-lite"/>
    </source>
</evidence>
<comment type="similarity">
    <text evidence="1">Belongs to the LysR transcriptional regulatory family.</text>
</comment>
<evidence type="ECO:0000259" key="6">
    <source>
        <dbReference type="PROSITE" id="PS50931"/>
    </source>
</evidence>
<evidence type="ECO:0000313" key="7">
    <source>
        <dbReference type="EMBL" id="MFC4203349.1"/>
    </source>
</evidence>
<dbReference type="PANTHER" id="PTHR30126">
    <property type="entry name" value="HTH-TYPE TRANSCRIPTIONAL REGULATOR"/>
    <property type="match status" value="1"/>
</dbReference>
<gene>
    <name evidence="7" type="ORF">ACFOY1_20545</name>
</gene>
<evidence type="ECO:0000256" key="3">
    <source>
        <dbReference type="ARBA" id="ARBA00023125"/>
    </source>
</evidence>
<dbReference type="InterPro" id="IPR036390">
    <property type="entry name" value="WH_DNA-bd_sf"/>
</dbReference>
<dbReference type="EMBL" id="JBHSBV010000012">
    <property type="protein sequence ID" value="MFC4203349.1"/>
    <property type="molecule type" value="Genomic_DNA"/>
</dbReference>
<feature type="domain" description="HTH lysR-type" evidence="6">
    <location>
        <begin position="2"/>
        <end position="59"/>
    </location>
</feature>
<dbReference type="Gene3D" id="1.10.10.10">
    <property type="entry name" value="Winged helix-like DNA-binding domain superfamily/Winged helix DNA-binding domain"/>
    <property type="match status" value="1"/>
</dbReference>
<feature type="compositionally biased region" description="Basic residues" evidence="5">
    <location>
        <begin position="310"/>
        <end position="326"/>
    </location>
</feature>
<accession>A0ABV8P5P7</accession>
<keyword evidence="8" id="KW-1185">Reference proteome</keyword>
<dbReference type="InterPro" id="IPR000847">
    <property type="entry name" value="LysR_HTH_N"/>
</dbReference>